<dbReference type="AlphaFoldDB" id="A0A4Y5STL3"/>
<name>A0A4Y5STL3_9RHOB</name>
<feature type="transmembrane region" description="Helical" evidence="1">
    <location>
        <begin position="21"/>
        <end position="41"/>
    </location>
</feature>
<geneLocation type="plasmid" evidence="2 3">
    <name>unnamed2</name>
</geneLocation>
<reference evidence="3" key="1">
    <citation type="submission" date="2019-05" db="EMBL/GenBank/DDBJ databases">
        <title>Tamlana fucoidanivorans sp. nov., isolated from the surface of algae collected from Fujian province in China.</title>
        <authorList>
            <person name="Li J."/>
        </authorList>
    </citation>
    <scope>NUCLEOTIDE SEQUENCE [LARGE SCALE GENOMIC DNA]</scope>
    <source>
        <strain evidence="3">2251</strain>
        <plasmid evidence="3">unnamed2</plasmid>
    </source>
</reference>
<evidence type="ECO:0000313" key="3">
    <source>
        <dbReference type="Proteomes" id="UP000296374"/>
    </source>
</evidence>
<dbReference type="Proteomes" id="UP000296374">
    <property type="component" value="Plasmid unnamed2"/>
</dbReference>
<feature type="transmembrane region" description="Helical" evidence="1">
    <location>
        <begin position="47"/>
        <end position="69"/>
    </location>
</feature>
<keyword evidence="1" id="KW-0812">Transmembrane</keyword>
<dbReference type="EMBL" id="CP040762">
    <property type="protein sequence ID" value="QDA36263.1"/>
    <property type="molecule type" value="Genomic_DNA"/>
</dbReference>
<keyword evidence="1" id="KW-0472">Membrane</keyword>
<organism evidence="2 3">
    <name type="scientific">Paracoccus liaowanqingii</name>
    <dbReference type="NCBI Taxonomy" id="2560053"/>
    <lineage>
        <taxon>Bacteria</taxon>
        <taxon>Pseudomonadati</taxon>
        <taxon>Pseudomonadota</taxon>
        <taxon>Alphaproteobacteria</taxon>
        <taxon>Rhodobacterales</taxon>
        <taxon>Paracoccaceae</taxon>
        <taxon>Paracoccus</taxon>
    </lineage>
</organism>
<evidence type="ECO:0000256" key="1">
    <source>
        <dbReference type="SAM" id="Phobius"/>
    </source>
</evidence>
<keyword evidence="2" id="KW-0614">Plasmid</keyword>
<keyword evidence="1" id="KW-1133">Transmembrane helix</keyword>
<proteinExistence type="predicted"/>
<accession>A0A4Y5STL3</accession>
<dbReference type="KEGG" id="plia:E4191_19300"/>
<sequence>MKRLLALWRGDLPLADAFWTWMVLIGLFVKVTTTIMLLTLLSLDRPWMALLFGYGLSVPYNVIAVVGVWRSADHDQHPGARADLARGASAVLMIVFSVT</sequence>
<evidence type="ECO:0000313" key="2">
    <source>
        <dbReference type="EMBL" id="QDA36263.1"/>
    </source>
</evidence>
<protein>
    <submittedName>
        <fullName evidence="2">Uncharacterized protein</fullName>
    </submittedName>
</protein>
<gene>
    <name evidence="2" type="ORF">E4191_19300</name>
</gene>